<keyword evidence="2" id="KW-1185">Reference proteome</keyword>
<evidence type="ECO:0000313" key="2">
    <source>
        <dbReference type="Proteomes" id="UP000792457"/>
    </source>
</evidence>
<accession>A0A8K0JWW9</accession>
<feature type="non-terminal residue" evidence="1">
    <location>
        <position position="1"/>
    </location>
</feature>
<dbReference type="AlphaFoldDB" id="A0A8K0JWW9"/>
<dbReference type="Proteomes" id="UP000792457">
    <property type="component" value="Unassembled WGS sequence"/>
</dbReference>
<evidence type="ECO:0000313" key="1">
    <source>
        <dbReference type="EMBL" id="KAG8223335.1"/>
    </source>
</evidence>
<sequence length="87" mass="9913">MSGTAYRPLEKRENYIYMEVHPTDDTKENKDKLAKFKWENVDVMKSNGKPFFSLPLKTIAPGSEGNIFPKRFLAGPFTPPDSLFSLS</sequence>
<proteinExistence type="predicted"/>
<name>A0A8K0JWW9_LADFU</name>
<organism evidence="1 2">
    <name type="scientific">Ladona fulva</name>
    <name type="common">Scarce chaser dragonfly</name>
    <name type="synonym">Libellula fulva</name>
    <dbReference type="NCBI Taxonomy" id="123851"/>
    <lineage>
        <taxon>Eukaryota</taxon>
        <taxon>Metazoa</taxon>
        <taxon>Ecdysozoa</taxon>
        <taxon>Arthropoda</taxon>
        <taxon>Hexapoda</taxon>
        <taxon>Insecta</taxon>
        <taxon>Pterygota</taxon>
        <taxon>Palaeoptera</taxon>
        <taxon>Odonata</taxon>
        <taxon>Epiprocta</taxon>
        <taxon>Anisoptera</taxon>
        <taxon>Libelluloidea</taxon>
        <taxon>Libellulidae</taxon>
        <taxon>Ladona</taxon>
    </lineage>
</organism>
<comment type="caution">
    <text evidence="1">The sequence shown here is derived from an EMBL/GenBank/DDBJ whole genome shotgun (WGS) entry which is preliminary data.</text>
</comment>
<gene>
    <name evidence="1" type="ORF">J437_LFUL001212</name>
</gene>
<dbReference type="EMBL" id="KZ308157">
    <property type="protein sequence ID" value="KAG8223335.1"/>
    <property type="molecule type" value="Genomic_DNA"/>
</dbReference>
<reference evidence="1" key="1">
    <citation type="submission" date="2013-04" db="EMBL/GenBank/DDBJ databases">
        <authorList>
            <person name="Qu J."/>
            <person name="Murali S.C."/>
            <person name="Bandaranaike D."/>
            <person name="Bellair M."/>
            <person name="Blankenburg K."/>
            <person name="Chao H."/>
            <person name="Dinh H."/>
            <person name="Doddapaneni H."/>
            <person name="Downs B."/>
            <person name="Dugan-Rocha S."/>
            <person name="Elkadiri S."/>
            <person name="Gnanaolivu R.D."/>
            <person name="Hernandez B."/>
            <person name="Javaid M."/>
            <person name="Jayaseelan J.C."/>
            <person name="Lee S."/>
            <person name="Li M."/>
            <person name="Ming W."/>
            <person name="Munidasa M."/>
            <person name="Muniz J."/>
            <person name="Nguyen L."/>
            <person name="Ongeri F."/>
            <person name="Osuji N."/>
            <person name="Pu L.-L."/>
            <person name="Puazo M."/>
            <person name="Qu C."/>
            <person name="Quiroz J."/>
            <person name="Raj R."/>
            <person name="Weissenberger G."/>
            <person name="Xin Y."/>
            <person name="Zou X."/>
            <person name="Han Y."/>
            <person name="Richards S."/>
            <person name="Worley K."/>
            <person name="Muzny D."/>
            <person name="Gibbs R."/>
        </authorList>
    </citation>
    <scope>NUCLEOTIDE SEQUENCE</scope>
    <source>
        <strain evidence="1">Sampled in the wild</strain>
    </source>
</reference>
<reference evidence="1" key="2">
    <citation type="submission" date="2017-10" db="EMBL/GenBank/DDBJ databases">
        <title>Ladona fulva Genome sequencing and assembly.</title>
        <authorList>
            <person name="Murali S."/>
            <person name="Richards S."/>
            <person name="Bandaranaike D."/>
            <person name="Bellair M."/>
            <person name="Blankenburg K."/>
            <person name="Chao H."/>
            <person name="Dinh H."/>
            <person name="Doddapaneni H."/>
            <person name="Dugan-Rocha S."/>
            <person name="Elkadiri S."/>
            <person name="Gnanaolivu R."/>
            <person name="Hernandez B."/>
            <person name="Skinner E."/>
            <person name="Javaid M."/>
            <person name="Lee S."/>
            <person name="Li M."/>
            <person name="Ming W."/>
            <person name="Munidasa M."/>
            <person name="Muniz J."/>
            <person name="Nguyen L."/>
            <person name="Hughes D."/>
            <person name="Osuji N."/>
            <person name="Pu L.-L."/>
            <person name="Puazo M."/>
            <person name="Qu C."/>
            <person name="Quiroz J."/>
            <person name="Raj R."/>
            <person name="Weissenberger G."/>
            <person name="Xin Y."/>
            <person name="Zou X."/>
            <person name="Han Y."/>
            <person name="Worley K."/>
            <person name="Muzny D."/>
            <person name="Gibbs R."/>
        </authorList>
    </citation>
    <scope>NUCLEOTIDE SEQUENCE</scope>
    <source>
        <strain evidence="1">Sampled in the wild</strain>
    </source>
</reference>
<protein>
    <submittedName>
        <fullName evidence="1">Uncharacterized protein</fullName>
    </submittedName>
</protein>